<name>A0A2S5T4P7_9BURK</name>
<dbReference type="InterPro" id="IPR027396">
    <property type="entry name" value="DsrEFH-like"/>
</dbReference>
<dbReference type="EMBL" id="PSNY01000008">
    <property type="protein sequence ID" value="PPE69909.1"/>
    <property type="molecule type" value="Genomic_DNA"/>
</dbReference>
<evidence type="ECO:0000313" key="3">
    <source>
        <dbReference type="Proteomes" id="UP000239406"/>
    </source>
</evidence>
<accession>A0A2S5T4P7</accession>
<proteinExistence type="predicted"/>
<reference evidence="2 4" key="2">
    <citation type="submission" date="2019-03" db="EMBL/GenBank/DDBJ databases">
        <title>Genomic Encyclopedia of Type Strains, Phase IV (KMG-IV): sequencing the most valuable type-strain genomes for metagenomic binning, comparative biology and taxonomic classification.</title>
        <authorList>
            <person name="Goeker M."/>
        </authorList>
    </citation>
    <scope>NUCLEOTIDE SEQUENCE [LARGE SCALE GENOMIC DNA]</scope>
    <source>
        <strain evidence="2 4">DSM 15264</strain>
    </source>
</reference>
<dbReference type="OrthoDB" id="9812053at2"/>
<comment type="caution">
    <text evidence="1">The sequence shown here is derived from an EMBL/GenBank/DDBJ whole genome shotgun (WGS) entry which is preliminary data.</text>
</comment>
<evidence type="ECO:0000313" key="1">
    <source>
        <dbReference type="EMBL" id="PPE69909.1"/>
    </source>
</evidence>
<evidence type="ECO:0000313" key="4">
    <source>
        <dbReference type="Proteomes" id="UP000294772"/>
    </source>
</evidence>
<organism evidence="1 3">
    <name type="scientific">Caldimonas thermodepolymerans</name>
    <dbReference type="NCBI Taxonomy" id="215580"/>
    <lineage>
        <taxon>Bacteria</taxon>
        <taxon>Pseudomonadati</taxon>
        <taxon>Pseudomonadota</taxon>
        <taxon>Betaproteobacteria</taxon>
        <taxon>Burkholderiales</taxon>
        <taxon>Sphaerotilaceae</taxon>
        <taxon>Caldimonas</taxon>
    </lineage>
</organism>
<dbReference type="SUPFAM" id="SSF75169">
    <property type="entry name" value="DsrEFH-like"/>
    <property type="match status" value="1"/>
</dbReference>
<dbReference type="EMBL" id="SLXF01000016">
    <property type="protein sequence ID" value="TCP02417.1"/>
    <property type="molecule type" value="Genomic_DNA"/>
</dbReference>
<dbReference type="Proteomes" id="UP000239406">
    <property type="component" value="Unassembled WGS sequence"/>
</dbReference>
<dbReference type="RefSeq" id="WP_104357276.1">
    <property type="nucleotide sequence ID" value="NZ_CP064338.1"/>
</dbReference>
<dbReference type="InterPro" id="IPR003787">
    <property type="entry name" value="Sulphur_relay_DsrE/F-like"/>
</dbReference>
<gene>
    <name evidence="1" type="ORF">C1702_08545</name>
    <name evidence="2" type="ORF">EV676_1163</name>
</gene>
<evidence type="ECO:0000313" key="2">
    <source>
        <dbReference type="EMBL" id="TCP02417.1"/>
    </source>
</evidence>
<protein>
    <submittedName>
        <fullName evidence="1">Peroxiredoxin</fullName>
    </submittedName>
</protein>
<sequence length="122" mass="12806">MSQDPRELVVLVTRGTDHELSSVAFTIACGGITAGLKVTAFLTSAAVDLVRRNAADMAHVPPLDPLRQLMTDFMARGGTIIACPPCVKASGYTQADFIDGVEVAGASVIHEKFRNGAASLSF</sequence>
<keyword evidence="3" id="KW-1185">Reference proteome</keyword>
<dbReference type="Gene3D" id="3.40.1260.10">
    <property type="entry name" value="DsrEFH-like"/>
    <property type="match status" value="1"/>
</dbReference>
<dbReference type="AlphaFoldDB" id="A0A2S5T4P7"/>
<dbReference type="Pfam" id="PF02635">
    <property type="entry name" value="DsrE"/>
    <property type="match status" value="1"/>
</dbReference>
<dbReference type="Proteomes" id="UP000294772">
    <property type="component" value="Unassembled WGS sequence"/>
</dbReference>
<reference evidence="1 3" key="1">
    <citation type="submission" date="2018-02" db="EMBL/GenBank/DDBJ databases">
        <title>Reclassifiation of [Polyangium] brachysporum DSM 7029 as Guopingzhaonella breviflexa gen. nov., sp. nov., a member of the family Comamonadaceae.</title>
        <authorList>
            <person name="Tang B."/>
        </authorList>
    </citation>
    <scope>NUCLEOTIDE SEQUENCE [LARGE SCALE GENOMIC DNA]</scope>
    <source>
        <strain evidence="1 3">DSM 15344</strain>
    </source>
</reference>